<dbReference type="InterPro" id="IPR001650">
    <property type="entry name" value="Helicase_C-like"/>
</dbReference>
<dbReference type="InterPro" id="IPR011545">
    <property type="entry name" value="DEAD/DEAH_box_helicase_dom"/>
</dbReference>
<feature type="region of interest" description="Disordered" evidence="7">
    <location>
        <begin position="468"/>
        <end position="624"/>
    </location>
</feature>
<evidence type="ECO:0000259" key="10">
    <source>
        <dbReference type="PROSITE" id="PS51195"/>
    </source>
</evidence>
<evidence type="ECO:0000256" key="3">
    <source>
        <dbReference type="ARBA" id="ARBA00022806"/>
    </source>
</evidence>
<dbReference type="CDD" id="cd00268">
    <property type="entry name" value="DEADc"/>
    <property type="match status" value="1"/>
</dbReference>
<dbReference type="InterPro" id="IPR044742">
    <property type="entry name" value="DEAD/DEAH_RhlB"/>
</dbReference>
<dbReference type="Gene3D" id="3.40.50.300">
    <property type="entry name" value="P-loop containing nucleotide triphosphate hydrolases"/>
    <property type="match status" value="2"/>
</dbReference>
<evidence type="ECO:0000313" key="11">
    <source>
        <dbReference type="EMBL" id="BCJ34762.1"/>
    </source>
</evidence>
<evidence type="ECO:0000256" key="2">
    <source>
        <dbReference type="ARBA" id="ARBA00022801"/>
    </source>
</evidence>
<evidence type="ECO:0008006" key="13">
    <source>
        <dbReference type="Google" id="ProtNLM"/>
    </source>
</evidence>
<dbReference type="SMART" id="SM00490">
    <property type="entry name" value="HELICc"/>
    <property type="match status" value="1"/>
</dbReference>
<dbReference type="InterPro" id="IPR027417">
    <property type="entry name" value="P-loop_NTPase"/>
</dbReference>
<comment type="similarity">
    <text evidence="5">Belongs to the DEAD box helicase family.</text>
</comment>
<dbReference type="SMART" id="SM00487">
    <property type="entry name" value="DEXDc"/>
    <property type="match status" value="1"/>
</dbReference>
<dbReference type="InterPro" id="IPR050079">
    <property type="entry name" value="DEAD_box_RNA_helicase"/>
</dbReference>
<feature type="compositionally biased region" description="Basic and acidic residues" evidence="7">
    <location>
        <begin position="512"/>
        <end position="616"/>
    </location>
</feature>
<feature type="domain" description="DEAD-box RNA helicase Q" evidence="10">
    <location>
        <begin position="86"/>
        <end position="114"/>
    </location>
</feature>
<dbReference type="RefSeq" id="WP_239156870.1">
    <property type="nucleotide sequence ID" value="NZ_AP023355.1"/>
</dbReference>
<dbReference type="KEGG" id="atl:Athai_22650"/>
<evidence type="ECO:0000256" key="1">
    <source>
        <dbReference type="ARBA" id="ARBA00022741"/>
    </source>
</evidence>
<dbReference type="AlphaFoldDB" id="A0A7R7HW66"/>
<evidence type="ECO:0000256" key="6">
    <source>
        <dbReference type="PROSITE-ProRule" id="PRU00552"/>
    </source>
</evidence>
<feature type="short sequence motif" description="Q motif" evidence="6">
    <location>
        <begin position="86"/>
        <end position="114"/>
    </location>
</feature>
<accession>A0A7R7HW66</accession>
<evidence type="ECO:0000259" key="8">
    <source>
        <dbReference type="PROSITE" id="PS51192"/>
    </source>
</evidence>
<keyword evidence="3" id="KW-0347">Helicase</keyword>
<keyword evidence="1" id="KW-0547">Nucleotide-binding</keyword>
<dbReference type="EMBL" id="AP023355">
    <property type="protein sequence ID" value="BCJ34762.1"/>
    <property type="molecule type" value="Genomic_DNA"/>
</dbReference>
<dbReference type="GO" id="GO:0005829">
    <property type="term" value="C:cytosol"/>
    <property type="evidence" value="ECO:0007669"/>
    <property type="project" value="TreeGrafter"/>
</dbReference>
<organism evidence="11 12">
    <name type="scientific">Actinocatenispora thailandica</name>
    <dbReference type="NCBI Taxonomy" id="227318"/>
    <lineage>
        <taxon>Bacteria</taxon>
        <taxon>Bacillati</taxon>
        <taxon>Actinomycetota</taxon>
        <taxon>Actinomycetes</taxon>
        <taxon>Micromonosporales</taxon>
        <taxon>Micromonosporaceae</taxon>
        <taxon>Actinocatenispora</taxon>
    </lineage>
</organism>
<dbReference type="Pfam" id="PF00271">
    <property type="entry name" value="Helicase_C"/>
    <property type="match status" value="1"/>
</dbReference>
<evidence type="ECO:0000259" key="9">
    <source>
        <dbReference type="PROSITE" id="PS51194"/>
    </source>
</evidence>
<dbReference type="GO" id="GO:0003724">
    <property type="term" value="F:RNA helicase activity"/>
    <property type="evidence" value="ECO:0007669"/>
    <property type="project" value="InterPro"/>
</dbReference>
<evidence type="ECO:0000256" key="5">
    <source>
        <dbReference type="ARBA" id="ARBA00038437"/>
    </source>
</evidence>
<feature type="domain" description="Helicase ATP-binding" evidence="8">
    <location>
        <begin position="117"/>
        <end position="291"/>
    </location>
</feature>
<feature type="domain" description="Helicase C-terminal" evidence="9">
    <location>
        <begin position="314"/>
        <end position="472"/>
    </location>
</feature>
<feature type="region of interest" description="Disordered" evidence="7">
    <location>
        <begin position="1"/>
        <end position="87"/>
    </location>
</feature>
<dbReference type="InterPro" id="IPR014014">
    <property type="entry name" value="RNA_helicase_DEAD_Q_motif"/>
</dbReference>
<dbReference type="PANTHER" id="PTHR47959:SF13">
    <property type="entry name" value="ATP-DEPENDENT RNA HELICASE RHLE"/>
    <property type="match status" value="1"/>
</dbReference>
<feature type="compositionally biased region" description="Low complexity" evidence="7">
    <location>
        <begin position="501"/>
        <end position="511"/>
    </location>
</feature>
<dbReference type="GO" id="GO:0016787">
    <property type="term" value="F:hydrolase activity"/>
    <property type="evidence" value="ECO:0007669"/>
    <property type="project" value="UniProtKB-KW"/>
</dbReference>
<dbReference type="GO" id="GO:0003676">
    <property type="term" value="F:nucleic acid binding"/>
    <property type="evidence" value="ECO:0007669"/>
    <property type="project" value="InterPro"/>
</dbReference>
<sequence>MTNPVVPTTSIPKQSSSSPELTSPDRNITLAAAAPADTASADAASADTASADAAPGVSAAPDPGAAVDTAAGAPSSPEPASAQSPASFADFGLPDRLVSVLHRRGMTAPFAIQAATLPDSLAGRDLLGRGRTGSGKTLAFGLPTLVRLAAGRPAAPTKPRGLVLVPTRELALQVRDALEPLGRALDVRIAAVVGGAPFVKQISQLRRGAELVVATPGRLADLIAQRACDLSEVEVTVLDEADQMCDMGFLPAVTELLDQVRPGGQRMLFSATLDGDVDSLVAKYLTDPVTHSTDPGTASVSTMDHHLVLVFPPDKQTVTAQIANRAGRTLLFVRTRSFADRLEEQLRSVGVAARALHGGKTQAVRTRTLAEFREGRVTALVATDVAARGIHVDDVSLVLHVDPAGDAKDYLHRAGRTARAGETGTVVTLVTPRQRKFAESIVKQAGVHARRLRLRRLDEAAQPIDPLLAEVTGAREPSGVPVREAPAQRRGRPRRDDRIPGQRGPRAAGSRYRADDRARAGDDRARGDRVREDRRHDVRRGDERAVDRGHRERRSGHDDRAAGRPDGFARHDGARGPAAGRDDRRGGGRFDRGGDGRDRSGDHGRPAHPARGERAPRWRSQHSN</sequence>
<dbReference type="Proteomes" id="UP000611640">
    <property type="component" value="Chromosome"/>
</dbReference>
<dbReference type="GO" id="GO:0005524">
    <property type="term" value="F:ATP binding"/>
    <property type="evidence" value="ECO:0007669"/>
    <property type="project" value="UniProtKB-KW"/>
</dbReference>
<gene>
    <name evidence="11" type="ORF">Athai_22650</name>
</gene>
<evidence type="ECO:0000256" key="4">
    <source>
        <dbReference type="ARBA" id="ARBA00022840"/>
    </source>
</evidence>
<dbReference type="CDD" id="cd18787">
    <property type="entry name" value="SF2_C_DEAD"/>
    <property type="match status" value="1"/>
</dbReference>
<reference evidence="11 12" key="1">
    <citation type="submission" date="2020-08" db="EMBL/GenBank/DDBJ databases">
        <title>Whole genome shotgun sequence of Actinocatenispora thailandica NBRC 105041.</title>
        <authorList>
            <person name="Komaki H."/>
            <person name="Tamura T."/>
        </authorList>
    </citation>
    <scope>NUCLEOTIDE SEQUENCE [LARGE SCALE GENOMIC DNA]</scope>
    <source>
        <strain evidence="11 12">NBRC 105041</strain>
    </source>
</reference>
<evidence type="ECO:0000256" key="7">
    <source>
        <dbReference type="SAM" id="MobiDB-lite"/>
    </source>
</evidence>
<dbReference type="PROSITE" id="PS51195">
    <property type="entry name" value="Q_MOTIF"/>
    <property type="match status" value="1"/>
</dbReference>
<dbReference type="SUPFAM" id="SSF52540">
    <property type="entry name" value="P-loop containing nucleoside triphosphate hydrolases"/>
    <property type="match status" value="1"/>
</dbReference>
<proteinExistence type="inferred from homology"/>
<feature type="compositionally biased region" description="Polar residues" evidence="7">
    <location>
        <begin position="1"/>
        <end position="26"/>
    </location>
</feature>
<dbReference type="InterPro" id="IPR014001">
    <property type="entry name" value="Helicase_ATP-bd"/>
</dbReference>
<protein>
    <recommendedName>
        <fullName evidence="13">DEAD/DEAH box helicase</fullName>
    </recommendedName>
</protein>
<dbReference type="PROSITE" id="PS51192">
    <property type="entry name" value="HELICASE_ATP_BIND_1"/>
    <property type="match status" value="1"/>
</dbReference>
<keyword evidence="2" id="KW-0378">Hydrolase</keyword>
<dbReference type="PROSITE" id="PS51194">
    <property type="entry name" value="HELICASE_CTER"/>
    <property type="match status" value="1"/>
</dbReference>
<dbReference type="Pfam" id="PF00270">
    <property type="entry name" value="DEAD"/>
    <property type="match status" value="1"/>
</dbReference>
<name>A0A7R7HW66_9ACTN</name>
<evidence type="ECO:0000313" key="12">
    <source>
        <dbReference type="Proteomes" id="UP000611640"/>
    </source>
</evidence>
<keyword evidence="4" id="KW-0067">ATP-binding</keyword>
<keyword evidence="12" id="KW-1185">Reference proteome</keyword>
<feature type="compositionally biased region" description="Low complexity" evidence="7">
    <location>
        <begin position="31"/>
        <end position="87"/>
    </location>
</feature>
<dbReference type="PANTHER" id="PTHR47959">
    <property type="entry name" value="ATP-DEPENDENT RNA HELICASE RHLE-RELATED"/>
    <property type="match status" value="1"/>
</dbReference>